<comment type="caution">
    <text evidence="1">The sequence shown here is derived from an EMBL/GenBank/DDBJ whole genome shotgun (WGS) entry which is preliminary data.</text>
</comment>
<proteinExistence type="predicted"/>
<protein>
    <submittedName>
        <fullName evidence="1">Respiratory-chain NADH dehydrogenase 51 Kd subunit</fullName>
    </submittedName>
</protein>
<dbReference type="AlphaFoldDB" id="A0A5A7NW91"/>
<sequence>MRVRVRASRRLVEESLRWDEDEDEGEPNISMSLNSLEVGVRGRGGMVISSSSGRGQSDGGGTDGVVWVREEWLFLHVGFRRRRQKGFRRRRVFSPEIVKRFSGGGAVVVISCAGIITRRFFGLWRQRSVEKCDGGFNNGRLRRRTESTWEA</sequence>
<dbReference type="EMBL" id="BKCP01000001">
    <property type="protein sequence ID" value="GER24571.1"/>
    <property type="molecule type" value="Genomic_DNA"/>
</dbReference>
<keyword evidence="2" id="KW-1185">Reference proteome</keyword>
<accession>A0A5A7NW91</accession>
<evidence type="ECO:0000313" key="2">
    <source>
        <dbReference type="Proteomes" id="UP000325081"/>
    </source>
</evidence>
<reference evidence="2" key="1">
    <citation type="journal article" date="2019" name="Curr. Biol.">
        <title>Genome Sequence of Striga asiatica Provides Insight into the Evolution of Plant Parasitism.</title>
        <authorList>
            <person name="Yoshida S."/>
            <person name="Kim S."/>
            <person name="Wafula E.K."/>
            <person name="Tanskanen J."/>
            <person name="Kim Y.M."/>
            <person name="Honaas L."/>
            <person name="Yang Z."/>
            <person name="Spallek T."/>
            <person name="Conn C.E."/>
            <person name="Ichihashi Y."/>
            <person name="Cheong K."/>
            <person name="Cui S."/>
            <person name="Der J.P."/>
            <person name="Gundlach H."/>
            <person name="Jiao Y."/>
            <person name="Hori C."/>
            <person name="Ishida J.K."/>
            <person name="Kasahara H."/>
            <person name="Kiba T."/>
            <person name="Kim M.S."/>
            <person name="Koo N."/>
            <person name="Laohavisit A."/>
            <person name="Lee Y.H."/>
            <person name="Lumba S."/>
            <person name="McCourt P."/>
            <person name="Mortimer J.C."/>
            <person name="Mutuku J.M."/>
            <person name="Nomura T."/>
            <person name="Sasaki-Sekimoto Y."/>
            <person name="Seto Y."/>
            <person name="Wang Y."/>
            <person name="Wakatake T."/>
            <person name="Sakakibara H."/>
            <person name="Demura T."/>
            <person name="Yamaguchi S."/>
            <person name="Yoneyama K."/>
            <person name="Manabe R.I."/>
            <person name="Nelson D.C."/>
            <person name="Schulman A.H."/>
            <person name="Timko M.P."/>
            <person name="dePamphilis C.W."/>
            <person name="Choi D."/>
            <person name="Shirasu K."/>
        </authorList>
    </citation>
    <scope>NUCLEOTIDE SEQUENCE [LARGE SCALE GENOMIC DNA]</scope>
    <source>
        <strain evidence="2">cv. UVA1</strain>
    </source>
</reference>
<dbReference type="Proteomes" id="UP000325081">
    <property type="component" value="Unassembled WGS sequence"/>
</dbReference>
<feature type="non-terminal residue" evidence="1">
    <location>
        <position position="151"/>
    </location>
</feature>
<gene>
    <name evidence="1" type="ORF">STAS_00115</name>
</gene>
<organism evidence="1 2">
    <name type="scientific">Striga asiatica</name>
    <name type="common">Asiatic witchweed</name>
    <name type="synonym">Buchnera asiatica</name>
    <dbReference type="NCBI Taxonomy" id="4170"/>
    <lineage>
        <taxon>Eukaryota</taxon>
        <taxon>Viridiplantae</taxon>
        <taxon>Streptophyta</taxon>
        <taxon>Embryophyta</taxon>
        <taxon>Tracheophyta</taxon>
        <taxon>Spermatophyta</taxon>
        <taxon>Magnoliopsida</taxon>
        <taxon>eudicotyledons</taxon>
        <taxon>Gunneridae</taxon>
        <taxon>Pentapetalae</taxon>
        <taxon>asterids</taxon>
        <taxon>lamiids</taxon>
        <taxon>Lamiales</taxon>
        <taxon>Orobanchaceae</taxon>
        <taxon>Buchnereae</taxon>
        <taxon>Striga</taxon>
    </lineage>
</organism>
<evidence type="ECO:0000313" key="1">
    <source>
        <dbReference type="EMBL" id="GER24571.1"/>
    </source>
</evidence>
<name>A0A5A7NW91_STRAF</name>